<dbReference type="PANTHER" id="PTHR28243">
    <property type="entry name" value="AGL049CP"/>
    <property type="match status" value="1"/>
</dbReference>
<dbReference type="InterPro" id="IPR024624">
    <property type="entry name" value="Pyridox_Oxase_Alr4036_FMN-bd"/>
</dbReference>
<feature type="region of interest" description="Disordered" evidence="1">
    <location>
        <begin position="253"/>
        <end position="279"/>
    </location>
</feature>
<dbReference type="KEGG" id="bcom:BAUCODRAFT_152181"/>
<evidence type="ECO:0000256" key="1">
    <source>
        <dbReference type="SAM" id="MobiDB-lite"/>
    </source>
</evidence>
<keyword evidence="4" id="KW-1185">Reference proteome</keyword>
<dbReference type="AlphaFoldDB" id="M2MYR1"/>
<accession>M2MYR1</accession>
<dbReference type="GO" id="GO:0010181">
    <property type="term" value="F:FMN binding"/>
    <property type="evidence" value="ECO:0007669"/>
    <property type="project" value="InterPro"/>
</dbReference>
<name>M2MYR1_BAUPA</name>
<dbReference type="Gene3D" id="2.30.110.10">
    <property type="entry name" value="Electron Transport, Fmn-binding Protein, Chain A"/>
    <property type="match status" value="1"/>
</dbReference>
<dbReference type="Pfam" id="PF12766">
    <property type="entry name" value="Pyridox_oxase_2"/>
    <property type="match status" value="1"/>
</dbReference>
<dbReference type="STRING" id="717646.M2MYR1"/>
<dbReference type="EMBL" id="KB445563">
    <property type="protein sequence ID" value="EMC91814.1"/>
    <property type="molecule type" value="Genomic_DNA"/>
</dbReference>
<dbReference type="RefSeq" id="XP_007681235.1">
    <property type="nucleotide sequence ID" value="XM_007683045.1"/>
</dbReference>
<dbReference type="Proteomes" id="UP000011761">
    <property type="component" value="Unassembled WGS sequence"/>
</dbReference>
<evidence type="ECO:0000259" key="2">
    <source>
        <dbReference type="Pfam" id="PF12766"/>
    </source>
</evidence>
<dbReference type="eggNOG" id="ENOG502S535">
    <property type="taxonomic scope" value="Eukaryota"/>
</dbReference>
<dbReference type="HOGENOM" id="CLU_061619_0_0_1"/>
<feature type="region of interest" description="Disordered" evidence="1">
    <location>
        <begin position="101"/>
        <end position="120"/>
    </location>
</feature>
<proteinExistence type="predicted"/>
<dbReference type="PANTHER" id="PTHR28243:SF1">
    <property type="entry name" value="PYRIDOXAMINE 5'-PHOSPHATE OXIDASE ALR4036 FAMILY FMN-BINDING DOMAIN-CONTAINING PROTEIN"/>
    <property type="match status" value="1"/>
</dbReference>
<protein>
    <recommendedName>
        <fullName evidence="2">Pyridoxamine 5'-phosphate oxidase Alr4036 family FMN-binding domain-containing protein</fullName>
    </recommendedName>
</protein>
<organism evidence="3 4">
    <name type="scientific">Baudoinia panamericana (strain UAMH 10762)</name>
    <name type="common">Angels' share fungus</name>
    <name type="synonym">Baudoinia compniacensis (strain UAMH 10762)</name>
    <dbReference type="NCBI Taxonomy" id="717646"/>
    <lineage>
        <taxon>Eukaryota</taxon>
        <taxon>Fungi</taxon>
        <taxon>Dikarya</taxon>
        <taxon>Ascomycota</taxon>
        <taxon>Pezizomycotina</taxon>
        <taxon>Dothideomycetes</taxon>
        <taxon>Dothideomycetidae</taxon>
        <taxon>Mycosphaerellales</taxon>
        <taxon>Teratosphaeriaceae</taxon>
        <taxon>Baudoinia</taxon>
    </lineage>
</organism>
<feature type="domain" description="Pyridoxamine 5'-phosphate oxidase Alr4036 family FMN-binding" evidence="2">
    <location>
        <begin position="14"/>
        <end position="145"/>
    </location>
</feature>
<feature type="region of interest" description="Disordered" evidence="1">
    <location>
        <begin position="1"/>
        <end position="21"/>
    </location>
</feature>
<dbReference type="InterPro" id="IPR012349">
    <property type="entry name" value="Split_barrel_FMN-bd"/>
</dbReference>
<dbReference type="OMA" id="DCPTFTT"/>
<dbReference type="OrthoDB" id="5394411at2759"/>
<feature type="compositionally biased region" description="Polar residues" evidence="1">
    <location>
        <begin position="1"/>
        <end position="10"/>
    </location>
</feature>
<gene>
    <name evidence="3" type="ORF">BAUCODRAFT_152181</name>
</gene>
<evidence type="ECO:0000313" key="3">
    <source>
        <dbReference type="EMBL" id="EMC91814.1"/>
    </source>
</evidence>
<evidence type="ECO:0000313" key="4">
    <source>
        <dbReference type="Proteomes" id="UP000011761"/>
    </source>
</evidence>
<sequence length="279" mass="31599">MSSTSTTGATPQPAPWKSSFLDHLGKMDSPEFVFSSLHPAPNKDSPTPYLPRARYCIFRGFWAELPENKHNDAPRNERSYESEMPTFTTDVRMQKPFELFSSSSGHADKEEQAKGSGGGGPCEAVWWIKGDTMVQWRVRGEAFVVGPDIEEENESSGVRTVKSEVGSRMRVAKEEEKEKWSWKTELVGHFGNMSPGMRGSFKNPPPGQAVDKPYDEEHLKLGEKVSTLDDAVARENFRVVIIKPEMVESLDLKDPTKARRQQYRYQESTGKWSHVETWP</sequence>
<reference evidence="3 4" key="1">
    <citation type="journal article" date="2012" name="PLoS Pathog.">
        <title>Diverse lifestyles and strategies of plant pathogenesis encoded in the genomes of eighteen Dothideomycetes fungi.</title>
        <authorList>
            <person name="Ohm R.A."/>
            <person name="Feau N."/>
            <person name="Henrissat B."/>
            <person name="Schoch C.L."/>
            <person name="Horwitz B.A."/>
            <person name="Barry K.W."/>
            <person name="Condon B.J."/>
            <person name="Copeland A.C."/>
            <person name="Dhillon B."/>
            <person name="Glaser F."/>
            <person name="Hesse C.N."/>
            <person name="Kosti I."/>
            <person name="LaButti K."/>
            <person name="Lindquist E.A."/>
            <person name="Lucas S."/>
            <person name="Salamov A.A."/>
            <person name="Bradshaw R.E."/>
            <person name="Ciuffetti L."/>
            <person name="Hamelin R.C."/>
            <person name="Kema G.H.J."/>
            <person name="Lawrence C."/>
            <person name="Scott J.A."/>
            <person name="Spatafora J.W."/>
            <person name="Turgeon B.G."/>
            <person name="de Wit P.J.G.M."/>
            <person name="Zhong S."/>
            <person name="Goodwin S.B."/>
            <person name="Grigoriev I.V."/>
        </authorList>
    </citation>
    <scope>NUCLEOTIDE SEQUENCE [LARGE SCALE GENOMIC DNA]</scope>
    <source>
        <strain evidence="3 4">UAMH 10762</strain>
    </source>
</reference>
<dbReference type="SUPFAM" id="SSF50475">
    <property type="entry name" value="FMN-binding split barrel"/>
    <property type="match status" value="1"/>
</dbReference>
<dbReference type="GeneID" id="19109199"/>